<evidence type="ECO:0000256" key="4">
    <source>
        <dbReference type="ARBA" id="ARBA00022763"/>
    </source>
</evidence>
<dbReference type="Pfam" id="PF05190">
    <property type="entry name" value="MutS_IV"/>
    <property type="match status" value="1"/>
</dbReference>
<evidence type="ECO:0000256" key="7">
    <source>
        <dbReference type="ARBA" id="ARBA00023204"/>
    </source>
</evidence>
<dbReference type="EMBL" id="GBXI01009002">
    <property type="protein sequence ID" value="JAD05290.1"/>
    <property type="molecule type" value="Transcribed_RNA"/>
</dbReference>
<dbReference type="SMART" id="SM00533">
    <property type="entry name" value="MUTSd"/>
    <property type="match status" value="1"/>
</dbReference>
<comment type="similarity">
    <text evidence="2 9">Belongs to the DNA mismatch repair MutS family.</text>
</comment>
<evidence type="ECO:0000256" key="3">
    <source>
        <dbReference type="ARBA" id="ARBA00022741"/>
    </source>
</evidence>
<keyword evidence="3 9" id="KW-0547">Nucleotide-binding</keyword>
<dbReference type="FunFam" id="3.40.1170.10:FF:000003">
    <property type="entry name" value="DNA mismatch repair protein"/>
    <property type="match status" value="1"/>
</dbReference>
<dbReference type="FunFam" id="3.30.420.110:FF:000002">
    <property type="entry name" value="DNA mismatch repair protein"/>
    <property type="match status" value="1"/>
</dbReference>
<dbReference type="Gene3D" id="3.40.50.300">
    <property type="entry name" value="P-loop containing nucleotide triphosphate hydrolases"/>
    <property type="match status" value="1"/>
</dbReference>
<dbReference type="InterPro" id="IPR036678">
    <property type="entry name" value="MutS_con_dom_sf"/>
</dbReference>
<dbReference type="FunFam" id="1.10.1420.10:FF:000034">
    <property type="entry name" value="DNA mismatch repair protein msh2"/>
    <property type="match status" value="1"/>
</dbReference>
<dbReference type="GO" id="GO:0006298">
    <property type="term" value="P:mismatch repair"/>
    <property type="evidence" value="ECO:0007669"/>
    <property type="project" value="InterPro"/>
</dbReference>
<dbReference type="InterPro" id="IPR007695">
    <property type="entry name" value="DNA_mismatch_repair_MutS-lik_N"/>
</dbReference>
<dbReference type="InterPro" id="IPR016151">
    <property type="entry name" value="DNA_mismatch_repair_MutS_N"/>
</dbReference>
<dbReference type="Gene3D" id="1.10.1420.10">
    <property type="match status" value="2"/>
</dbReference>
<evidence type="ECO:0000313" key="11">
    <source>
        <dbReference type="EMBL" id="JAD05290.1"/>
    </source>
</evidence>
<evidence type="ECO:0000256" key="6">
    <source>
        <dbReference type="ARBA" id="ARBA00023125"/>
    </source>
</evidence>
<keyword evidence="5" id="KW-0067">ATP-binding</keyword>
<dbReference type="GO" id="GO:0030983">
    <property type="term" value="F:mismatched DNA binding"/>
    <property type="evidence" value="ECO:0007669"/>
    <property type="project" value="InterPro"/>
</dbReference>
<dbReference type="Pfam" id="PF05192">
    <property type="entry name" value="MutS_III"/>
    <property type="match status" value="1"/>
</dbReference>
<dbReference type="GO" id="GO:0005524">
    <property type="term" value="F:ATP binding"/>
    <property type="evidence" value="ECO:0007669"/>
    <property type="project" value="UniProtKB-KW"/>
</dbReference>
<dbReference type="GO" id="GO:0006312">
    <property type="term" value="P:mitotic recombination"/>
    <property type="evidence" value="ECO:0007669"/>
    <property type="project" value="TreeGrafter"/>
</dbReference>
<dbReference type="InterPro" id="IPR036187">
    <property type="entry name" value="DNA_mismatch_repair_MutS_sf"/>
</dbReference>
<dbReference type="OrthoDB" id="295033at2759"/>
<dbReference type="GO" id="GO:0043570">
    <property type="term" value="P:maintenance of DNA repeat elements"/>
    <property type="evidence" value="ECO:0007669"/>
    <property type="project" value="UniProtKB-ARBA"/>
</dbReference>
<keyword evidence="4 9" id="KW-0227">DNA damage</keyword>
<dbReference type="Pfam" id="PF05188">
    <property type="entry name" value="MutS_II"/>
    <property type="match status" value="1"/>
</dbReference>
<protein>
    <submittedName>
        <fullName evidence="11">DNA mismatch repair protein spellchecker 1</fullName>
    </submittedName>
</protein>
<gene>
    <name evidence="11" type="primary">spel1</name>
    <name evidence="11" type="ORF">g.7504</name>
</gene>
<keyword evidence="8" id="KW-0539">Nucleus</keyword>
<dbReference type="InterPro" id="IPR045076">
    <property type="entry name" value="MutS"/>
</dbReference>
<name>A0A0A1X3K1_ZEUCU</name>
<dbReference type="GO" id="GO:0032301">
    <property type="term" value="C:MutSalpha complex"/>
    <property type="evidence" value="ECO:0007669"/>
    <property type="project" value="TreeGrafter"/>
</dbReference>
<accession>A0A0A1X3K1</accession>
<dbReference type="Gene3D" id="3.30.420.110">
    <property type="entry name" value="MutS, connector domain"/>
    <property type="match status" value="1"/>
</dbReference>
<dbReference type="PROSITE" id="PS00486">
    <property type="entry name" value="DNA_MISMATCH_REPAIR_2"/>
    <property type="match status" value="1"/>
</dbReference>
<keyword evidence="7 9" id="KW-0234">DNA repair</keyword>
<dbReference type="PANTHER" id="PTHR11361">
    <property type="entry name" value="DNA MISMATCH REPAIR PROTEIN MUTS FAMILY MEMBER"/>
    <property type="match status" value="1"/>
</dbReference>
<dbReference type="InterPro" id="IPR007861">
    <property type="entry name" value="DNA_mismatch_repair_MutS_clamp"/>
</dbReference>
<reference evidence="11" key="1">
    <citation type="submission" date="2014-11" db="EMBL/GenBank/DDBJ databases">
        <authorList>
            <person name="Geib S."/>
        </authorList>
    </citation>
    <scope>NUCLEOTIDE SEQUENCE</scope>
</reference>
<organism evidence="11">
    <name type="scientific">Zeugodacus cucurbitae</name>
    <name type="common">Melon fruit fly</name>
    <name type="synonym">Bactrocera cucurbitae</name>
    <dbReference type="NCBI Taxonomy" id="28588"/>
    <lineage>
        <taxon>Eukaryota</taxon>
        <taxon>Metazoa</taxon>
        <taxon>Ecdysozoa</taxon>
        <taxon>Arthropoda</taxon>
        <taxon>Hexapoda</taxon>
        <taxon>Insecta</taxon>
        <taxon>Pterygota</taxon>
        <taxon>Neoptera</taxon>
        <taxon>Endopterygota</taxon>
        <taxon>Diptera</taxon>
        <taxon>Brachycera</taxon>
        <taxon>Muscomorpha</taxon>
        <taxon>Tephritoidea</taxon>
        <taxon>Tephritidae</taxon>
        <taxon>Zeugodacus</taxon>
        <taxon>Zeugodacus</taxon>
    </lineage>
</organism>
<dbReference type="AlphaFoldDB" id="A0A0A1X3K1"/>
<reference evidence="11" key="2">
    <citation type="journal article" date="2015" name="Gigascience">
        <title>Reconstructing a comprehensive transcriptome assembly of a white-pupal translocated strain of the pest fruit fly Bactrocera cucurbitae.</title>
        <authorList>
            <person name="Sim S.B."/>
            <person name="Calla B."/>
            <person name="Hall B."/>
            <person name="DeRego T."/>
            <person name="Geib S.M."/>
        </authorList>
    </citation>
    <scope>NUCLEOTIDE SEQUENCE</scope>
</reference>
<dbReference type="InterPro" id="IPR011184">
    <property type="entry name" value="DNA_mismatch_repair_Msh2"/>
</dbReference>
<dbReference type="SMART" id="SM00534">
    <property type="entry name" value="MUTSac"/>
    <property type="match status" value="1"/>
</dbReference>
<comment type="function">
    <text evidence="9">Component of the post-replicative DNA mismatch repair system (MMR).</text>
</comment>
<dbReference type="InterPro" id="IPR000432">
    <property type="entry name" value="DNA_mismatch_repair_MutS_C"/>
</dbReference>
<dbReference type="GO" id="GO:0140664">
    <property type="term" value="F:ATP-dependent DNA damage sensor activity"/>
    <property type="evidence" value="ECO:0007669"/>
    <property type="project" value="InterPro"/>
</dbReference>
<dbReference type="InterPro" id="IPR007860">
    <property type="entry name" value="DNA_mmatch_repair_MutS_con_dom"/>
</dbReference>
<dbReference type="SUPFAM" id="SSF52540">
    <property type="entry name" value="P-loop containing nucleoside triphosphate hydrolases"/>
    <property type="match status" value="1"/>
</dbReference>
<evidence type="ECO:0000256" key="2">
    <source>
        <dbReference type="ARBA" id="ARBA00006271"/>
    </source>
</evidence>
<proteinExistence type="inferred from homology"/>
<evidence type="ECO:0000256" key="9">
    <source>
        <dbReference type="RuleBase" id="RU003756"/>
    </source>
</evidence>
<dbReference type="Gene3D" id="3.40.1170.10">
    <property type="entry name" value="DNA repair protein MutS, domain I"/>
    <property type="match status" value="1"/>
</dbReference>
<dbReference type="InterPro" id="IPR027417">
    <property type="entry name" value="P-loop_NTPase"/>
</dbReference>
<evidence type="ECO:0000256" key="5">
    <source>
        <dbReference type="ARBA" id="ARBA00022840"/>
    </source>
</evidence>
<comment type="subcellular location">
    <subcellularLocation>
        <location evidence="1">Nucleus</location>
    </subcellularLocation>
</comment>
<dbReference type="GeneID" id="105212025"/>
<dbReference type="PANTHER" id="PTHR11361:SF35">
    <property type="entry name" value="DNA MISMATCH REPAIR PROTEIN MSH2"/>
    <property type="match status" value="1"/>
</dbReference>
<evidence type="ECO:0000256" key="8">
    <source>
        <dbReference type="ARBA" id="ARBA00023242"/>
    </source>
</evidence>
<dbReference type="Pfam" id="PF00488">
    <property type="entry name" value="MutS_V"/>
    <property type="match status" value="1"/>
</dbReference>
<dbReference type="CTD" id="34842"/>
<dbReference type="SUPFAM" id="SSF48334">
    <property type="entry name" value="DNA repair protein MutS, domain III"/>
    <property type="match status" value="1"/>
</dbReference>
<dbReference type="FunFam" id="3.40.50.300:FF:001115">
    <property type="entry name" value="DNA mismatch repair protein MSH2"/>
    <property type="match status" value="1"/>
</dbReference>
<dbReference type="InterPro" id="IPR007696">
    <property type="entry name" value="DNA_mismatch_repair_MutS_core"/>
</dbReference>
<evidence type="ECO:0000256" key="1">
    <source>
        <dbReference type="ARBA" id="ARBA00004123"/>
    </source>
</evidence>
<sequence>MEVINANRQEPQLNLDINGQRNFIKYYAKLEEKPATTVRFFDRIDFYSVHGADDCELIAKLVYKSTAFVHHLLPDEPDKLSYVTLSKGNFNMAVRELLLVRNFRVEVYVRPPGAAAANNNWSIEYRGSPGNLIQFEEILFGNKEILVSNNLLSLQVRLVEGNQRRLGVAFVEQNDCQFHVLEFVDNDFFTELEAMVVLLGPKECLLPTGDGEYVAVKQLLERNNVGVTVPKRSAATPAEKNDLLQDLNRLIRFAKGQQEDALTLPEMQLTMAMEALRVAIKYLNLVNDASNLGHYQMKQLNLKRFVHLDSAAVAALNILPKPGTHPNSPGYHWQSILGVLDHCRTPQGHRLLAQWIKQPLRSIEILNDRHDIVQCLLESPGTLSTLHDDYLKRIPDVLMLTKRLLRQKATMQDLFRVYQVILRTPRIVNTLLSLENATVKNVLCVAMKSLLEDLSGLKQLVEQVVDFEAIEAGDYLVKASFDEQLQDMKNDMSRILAKMERLQQKAADDLNMEKPQVRLDNVAKIGYHFRVTLKDDSELRKNKNYKILDVVKGGVRFTNEKLSEYSEEYGNLCEKYEEQQKSVVEEIIKVAIGYAAPLSSLNNELAQLDCLVSFAMAALRAPTPYVRPKMLKEGAGVLELKDLRHPCLELQEHVTFIANQVTFEKDVCNMFIITGPNMGGKSTYIRSVGTAVLMAHVGAFVPCSEATITMVDSILGRVGASDNIVKGLSTFMVEMIETSGIVRTATENSLVIIDELGRGTSTYEGCGIAWSIAEHLAKQTKCFTLFATHFHEITHLADSVKTVKNCHMAAVADAENFTLLYQVRPGVMEKSFGIQVARLANFPEAVVHTAQRIYSEFEDEYTEKQVASDKELLDKIDAAVERLTTTGNDVDIDEAELSALVENFARDIKQLDSEYFRAVLSVEGN</sequence>
<dbReference type="PIRSF" id="PIRSF005813">
    <property type="entry name" value="MSH2"/>
    <property type="match status" value="1"/>
</dbReference>
<keyword evidence="6 9" id="KW-0238">DNA-binding</keyword>
<evidence type="ECO:0000259" key="10">
    <source>
        <dbReference type="PROSITE" id="PS00486"/>
    </source>
</evidence>
<dbReference type="Pfam" id="PF01624">
    <property type="entry name" value="MutS_I"/>
    <property type="match status" value="1"/>
</dbReference>
<feature type="domain" description="DNA mismatch repair proteins mutS family" evidence="10">
    <location>
        <begin position="749"/>
        <end position="765"/>
    </location>
</feature>